<dbReference type="VEuPathDB" id="VectorBase:HLOH_054491"/>
<comment type="caution">
    <text evidence="16">The sequence shown here is derived from an EMBL/GenBank/DDBJ whole genome shotgun (WGS) entry which is preliminary data.</text>
</comment>
<proteinExistence type="inferred from homology"/>
<evidence type="ECO:0000256" key="10">
    <source>
        <dbReference type="ARBA" id="ARBA00023242"/>
    </source>
</evidence>
<dbReference type="Gene3D" id="3.40.50.1440">
    <property type="entry name" value="Tubulin/FtsZ, GTPase domain"/>
    <property type="match status" value="1"/>
</dbReference>
<dbReference type="InterPro" id="IPR036525">
    <property type="entry name" value="Tubulin/FtsZ_GTPase_sf"/>
</dbReference>
<keyword evidence="10" id="KW-0539">Nucleus</keyword>
<dbReference type="InterPro" id="IPR003008">
    <property type="entry name" value="Tubulin_FtsZ_GTPase"/>
</dbReference>
<dbReference type="GO" id="GO:0005200">
    <property type="term" value="F:structural constituent of cytoskeleton"/>
    <property type="evidence" value="ECO:0007669"/>
    <property type="project" value="InterPro"/>
</dbReference>
<evidence type="ECO:0000256" key="2">
    <source>
        <dbReference type="ARBA" id="ARBA00004123"/>
    </source>
</evidence>
<dbReference type="InterPro" id="IPR017975">
    <property type="entry name" value="Tubulin_CS"/>
</dbReference>
<evidence type="ECO:0000256" key="12">
    <source>
        <dbReference type="ARBA" id="ARBA00030594"/>
    </source>
</evidence>
<sequence>MSVITLQIGQCGNQLGYEFFNALAEDIGVGQPEGRHDRDYYGLSSERFFTADPQGNLLSSAVLVDTEQKVVGSVLKEACRVNRWHYIRDACYTSAQGAGNNWALGYFEHAEKALGPICELVRRHVEQRDWLDGFLPILSLGGGTGSGLGTKLTEALRDRYPNAPVVNAVVWPFSSGEVAVQAYNVLLSLAHLQDSADALLVLGNDALHRVASQRWALRSASLAEMNAVAARQLACLLQPSRGTQGLHTRLGDVAPALGCHGALKQVGLMQVPQEPPAVAAFSCSAWQGLVRSLHKMQLCRSATDEAMGAEGKPPTCVASLAVARGEGLSSFDATNLTPRRAHFVEAGSELNVWTSSHRFLGAGRTLLLASNSDACIPQLDSLVNRAWGRFTEGAYLHHYTRHGLQPEDMAEAFVRVEQMIAAYKQLSK</sequence>
<dbReference type="CDD" id="cd02189">
    <property type="entry name" value="delta_zeta_tubulin-like"/>
    <property type="match status" value="1"/>
</dbReference>
<keyword evidence="11" id="KW-0966">Cell projection</keyword>
<dbReference type="GO" id="GO:0005929">
    <property type="term" value="C:cilium"/>
    <property type="evidence" value="ECO:0007669"/>
    <property type="project" value="UniProtKB-SubCell"/>
</dbReference>
<evidence type="ECO:0000256" key="8">
    <source>
        <dbReference type="ARBA" id="ARBA00022794"/>
    </source>
</evidence>
<evidence type="ECO:0000256" key="4">
    <source>
        <dbReference type="ARBA" id="ARBA00009636"/>
    </source>
</evidence>
<evidence type="ECO:0000256" key="1">
    <source>
        <dbReference type="ARBA" id="ARBA00004114"/>
    </source>
</evidence>
<protein>
    <recommendedName>
        <fullName evidence="5">Tubulin delta chain</fullName>
    </recommendedName>
    <alternativeName>
        <fullName evidence="12">Delta-tubulin</fullName>
    </alternativeName>
</protein>
<name>A0A9J6GPV2_HAELO</name>
<gene>
    <name evidence="16" type="ORF">HPB48_005834</name>
</gene>
<dbReference type="SMART" id="SM00864">
    <property type="entry name" value="Tubulin"/>
    <property type="match status" value="1"/>
</dbReference>
<evidence type="ECO:0000256" key="9">
    <source>
        <dbReference type="ARBA" id="ARBA00023134"/>
    </source>
</evidence>
<evidence type="ECO:0000256" key="7">
    <source>
        <dbReference type="ARBA" id="ARBA00022741"/>
    </source>
</evidence>
<keyword evidence="9 14" id="KW-0342">GTP-binding</keyword>
<keyword evidence="7 14" id="KW-0547">Nucleotide-binding</keyword>
<accession>A0A9J6GPV2</accession>
<dbReference type="SUPFAM" id="SSF52490">
    <property type="entry name" value="Tubulin nucleotide-binding domain-like"/>
    <property type="match status" value="1"/>
</dbReference>
<dbReference type="GO" id="GO:0005814">
    <property type="term" value="C:centriole"/>
    <property type="evidence" value="ECO:0007669"/>
    <property type="project" value="UniProtKB-SubCell"/>
</dbReference>
<dbReference type="InterPro" id="IPR000217">
    <property type="entry name" value="Tubulin"/>
</dbReference>
<dbReference type="EMBL" id="JABSTR010000008">
    <property type="protein sequence ID" value="KAH9376623.1"/>
    <property type="molecule type" value="Genomic_DNA"/>
</dbReference>
<evidence type="ECO:0000256" key="13">
    <source>
        <dbReference type="ARBA" id="ARBA00046149"/>
    </source>
</evidence>
<evidence type="ECO:0000256" key="6">
    <source>
        <dbReference type="ARBA" id="ARBA00022701"/>
    </source>
</evidence>
<dbReference type="PROSITE" id="PS00227">
    <property type="entry name" value="TUBULIN"/>
    <property type="match status" value="1"/>
</dbReference>
<comment type="subcellular location">
    <subcellularLocation>
        <location evidence="3">Cell projection</location>
        <location evidence="3">Cilium</location>
    </subcellularLocation>
    <subcellularLocation>
        <location evidence="1">Cytoplasm</location>
        <location evidence="1">Cytoskeleton</location>
        <location evidence="1">Microtubule organizing center</location>
        <location evidence="1">Centrosome</location>
        <location evidence="1">Centriole</location>
    </subcellularLocation>
    <subcellularLocation>
        <location evidence="2">Nucleus</location>
    </subcellularLocation>
</comment>
<dbReference type="PANTHER" id="PTHR11588">
    <property type="entry name" value="TUBULIN"/>
    <property type="match status" value="1"/>
</dbReference>
<dbReference type="SUPFAM" id="SSF55307">
    <property type="entry name" value="Tubulin C-terminal domain-like"/>
    <property type="match status" value="1"/>
</dbReference>
<dbReference type="GO" id="GO:0005874">
    <property type="term" value="C:microtubule"/>
    <property type="evidence" value="ECO:0007669"/>
    <property type="project" value="UniProtKB-KW"/>
</dbReference>
<dbReference type="GO" id="GO:0005634">
    <property type="term" value="C:nucleus"/>
    <property type="evidence" value="ECO:0007669"/>
    <property type="project" value="UniProtKB-SubCell"/>
</dbReference>
<dbReference type="GO" id="GO:0030030">
    <property type="term" value="P:cell projection organization"/>
    <property type="evidence" value="ECO:0007669"/>
    <property type="project" value="UniProtKB-KW"/>
</dbReference>
<evidence type="ECO:0000259" key="15">
    <source>
        <dbReference type="SMART" id="SM00864"/>
    </source>
</evidence>
<comment type="function">
    <text evidence="13">Acts as a positive regulator of hedgehog signaling and regulates ciliary function.</text>
</comment>
<dbReference type="PRINTS" id="PR01161">
    <property type="entry name" value="TUBULIN"/>
</dbReference>
<dbReference type="Proteomes" id="UP000821853">
    <property type="component" value="Unassembled WGS sequence"/>
</dbReference>
<dbReference type="OMA" id="ACHPEYK"/>
<dbReference type="InterPro" id="IPR008280">
    <property type="entry name" value="Tub_FtsZ_C"/>
</dbReference>
<dbReference type="GO" id="GO:0005525">
    <property type="term" value="F:GTP binding"/>
    <property type="evidence" value="ECO:0007669"/>
    <property type="project" value="UniProtKB-UniRule"/>
</dbReference>
<evidence type="ECO:0000313" key="16">
    <source>
        <dbReference type="EMBL" id="KAH9376623.1"/>
    </source>
</evidence>
<evidence type="ECO:0000256" key="11">
    <source>
        <dbReference type="ARBA" id="ARBA00023273"/>
    </source>
</evidence>
<comment type="similarity">
    <text evidence="4 14">Belongs to the tubulin family.</text>
</comment>
<keyword evidence="17" id="KW-1185">Reference proteome</keyword>
<evidence type="ECO:0000313" key="17">
    <source>
        <dbReference type="Proteomes" id="UP000821853"/>
    </source>
</evidence>
<evidence type="ECO:0000256" key="5">
    <source>
        <dbReference type="ARBA" id="ARBA00014184"/>
    </source>
</evidence>
<dbReference type="Pfam" id="PF00091">
    <property type="entry name" value="Tubulin"/>
    <property type="match status" value="1"/>
</dbReference>
<dbReference type="AlphaFoldDB" id="A0A9J6GPV2"/>
<reference evidence="16 17" key="1">
    <citation type="journal article" date="2020" name="Cell">
        <title>Large-Scale Comparative Analyses of Tick Genomes Elucidate Their Genetic Diversity and Vector Capacities.</title>
        <authorList>
            <consortium name="Tick Genome and Microbiome Consortium (TIGMIC)"/>
            <person name="Jia N."/>
            <person name="Wang J."/>
            <person name="Shi W."/>
            <person name="Du L."/>
            <person name="Sun Y."/>
            <person name="Zhan W."/>
            <person name="Jiang J.F."/>
            <person name="Wang Q."/>
            <person name="Zhang B."/>
            <person name="Ji P."/>
            <person name="Bell-Sakyi L."/>
            <person name="Cui X.M."/>
            <person name="Yuan T.T."/>
            <person name="Jiang B.G."/>
            <person name="Yang W.F."/>
            <person name="Lam T.T."/>
            <person name="Chang Q.C."/>
            <person name="Ding S.J."/>
            <person name="Wang X.J."/>
            <person name="Zhu J.G."/>
            <person name="Ruan X.D."/>
            <person name="Zhao L."/>
            <person name="Wei J.T."/>
            <person name="Ye R.Z."/>
            <person name="Que T.C."/>
            <person name="Du C.H."/>
            <person name="Zhou Y.H."/>
            <person name="Cheng J.X."/>
            <person name="Dai P.F."/>
            <person name="Guo W.B."/>
            <person name="Han X.H."/>
            <person name="Huang E.J."/>
            <person name="Li L.F."/>
            <person name="Wei W."/>
            <person name="Gao Y.C."/>
            <person name="Liu J.Z."/>
            <person name="Shao H.Z."/>
            <person name="Wang X."/>
            <person name="Wang C.C."/>
            <person name="Yang T.C."/>
            <person name="Huo Q.B."/>
            <person name="Li W."/>
            <person name="Chen H.Y."/>
            <person name="Chen S.E."/>
            <person name="Zhou L.G."/>
            <person name="Ni X.B."/>
            <person name="Tian J.H."/>
            <person name="Sheng Y."/>
            <person name="Liu T."/>
            <person name="Pan Y.S."/>
            <person name="Xia L.Y."/>
            <person name="Li J."/>
            <person name="Zhao F."/>
            <person name="Cao W.C."/>
        </authorList>
    </citation>
    <scope>NUCLEOTIDE SEQUENCE [LARGE SCALE GENOMIC DNA]</scope>
    <source>
        <strain evidence="16">HaeL-2018</strain>
    </source>
</reference>
<evidence type="ECO:0000256" key="3">
    <source>
        <dbReference type="ARBA" id="ARBA00004138"/>
    </source>
</evidence>
<dbReference type="InterPro" id="IPR002967">
    <property type="entry name" value="Delta_tubulin"/>
</dbReference>
<evidence type="ECO:0000256" key="14">
    <source>
        <dbReference type="RuleBase" id="RU000352"/>
    </source>
</evidence>
<dbReference type="OrthoDB" id="10250004at2759"/>
<feature type="domain" description="Tubulin/FtsZ GTPase" evidence="15">
    <location>
        <begin position="45"/>
        <end position="245"/>
    </location>
</feature>
<dbReference type="GO" id="GO:0007017">
    <property type="term" value="P:microtubule-based process"/>
    <property type="evidence" value="ECO:0007669"/>
    <property type="project" value="InterPro"/>
</dbReference>
<keyword evidence="8" id="KW-0970">Cilium biogenesis/degradation</keyword>
<dbReference type="PRINTS" id="PR01224">
    <property type="entry name" value="DELTATUBULIN"/>
</dbReference>
<keyword evidence="6 14" id="KW-0493">Microtubule</keyword>
<organism evidence="16 17">
    <name type="scientific">Haemaphysalis longicornis</name>
    <name type="common">Bush tick</name>
    <dbReference type="NCBI Taxonomy" id="44386"/>
    <lineage>
        <taxon>Eukaryota</taxon>
        <taxon>Metazoa</taxon>
        <taxon>Ecdysozoa</taxon>
        <taxon>Arthropoda</taxon>
        <taxon>Chelicerata</taxon>
        <taxon>Arachnida</taxon>
        <taxon>Acari</taxon>
        <taxon>Parasitiformes</taxon>
        <taxon>Ixodida</taxon>
        <taxon>Ixodoidea</taxon>
        <taxon>Ixodidae</taxon>
        <taxon>Haemaphysalinae</taxon>
        <taxon>Haemaphysalis</taxon>
    </lineage>
</organism>